<comment type="subcellular location">
    <subcellularLocation>
        <location evidence="1">Membrane</location>
        <topology evidence="1">Multi-pass membrane protein</topology>
    </subcellularLocation>
</comment>
<dbReference type="Proteomes" id="UP000824998">
    <property type="component" value="Unassembled WGS sequence"/>
</dbReference>
<organism evidence="6 7">
    <name type="scientific">Amylocarpus encephaloides</name>
    <dbReference type="NCBI Taxonomy" id="45428"/>
    <lineage>
        <taxon>Eukaryota</taxon>
        <taxon>Fungi</taxon>
        <taxon>Dikarya</taxon>
        <taxon>Ascomycota</taxon>
        <taxon>Pezizomycotina</taxon>
        <taxon>Leotiomycetes</taxon>
        <taxon>Helotiales</taxon>
        <taxon>Helotiales incertae sedis</taxon>
        <taxon>Amylocarpus</taxon>
    </lineage>
</organism>
<feature type="transmembrane region" description="Helical" evidence="5">
    <location>
        <begin position="59"/>
        <end position="81"/>
    </location>
</feature>
<keyword evidence="3 5" id="KW-1133">Transmembrane helix</keyword>
<dbReference type="Pfam" id="PF04479">
    <property type="entry name" value="RTA1"/>
    <property type="match status" value="1"/>
</dbReference>
<protein>
    <submittedName>
        <fullName evidence="6">Rta1 protein</fullName>
    </submittedName>
</protein>
<dbReference type="AlphaFoldDB" id="A0A9P8C922"/>
<reference evidence="6" key="1">
    <citation type="journal article" date="2021" name="IMA Fungus">
        <title>Genomic characterization of three marine fungi, including Emericellopsis atlantica sp. nov. with signatures of a generalist lifestyle and marine biomass degradation.</title>
        <authorList>
            <person name="Hagestad O.C."/>
            <person name="Hou L."/>
            <person name="Andersen J.H."/>
            <person name="Hansen E.H."/>
            <person name="Altermark B."/>
            <person name="Li C."/>
            <person name="Kuhnert E."/>
            <person name="Cox R.J."/>
            <person name="Crous P.W."/>
            <person name="Spatafora J.W."/>
            <person name="Lail K."/>
            <person name="Amirebrahimi M."/>
            <person name="Lipzen A."/>
            <person name="Pangilinan J."/>
            <person name="Andreopoulos W."/>
            <person name="Hayes R.D."/>
            <person name="Ng V."/>
            <person name="Grigoriev I.V."/>
            <person name="Jackson S.A."/>
            <person name="Sutton T.D.S."/>
            <person name="Dobson A.D.W."/>
            <person name="Rama T."/>
        </authorList>
    </citation>
    <scope>NUCLEOTIDE SEQUENCE</scope>
    <source>
        <strain evidence="6">TRa018bII</strain>
    </source>
</reference>
<keyword evidence="4 5" id="KW-0472">Membrane</keyword>
<keyword evidence="7" id="KW-1185">Reference proteome</keyword>
<dbReference type="OrthoDB" id="3358017at2759"/>
<evidence type="ECO:0000256" key="3">
    <source>
        <dbReference type="ARBA" id="ARBA00022989"/>
    </source>
</evidence>
<feature type="transmembrane region" description="Helical" evidence="5">
    <location>
        <begin position="140"/>
        <end position="159"/>
    </location>
</feature>
<keyword evidence="2 5" id="KW-0812">Transmembrane</keyword>
<evidence type="ECO:0000313" key="6">
    <source>
        <dbReference type="EMBL" id="KAG9237972.1"/>
    </source>
</evidence>
<evidence type="ECO:0000256" key="1">
    <source>
        <dbReference type="ARBA" id="ARBA00004141"/>
    </source>
</evidence>
<accession>A0A9P8C922</accession>
<dbReference type="PANTHER" id="PTHR31465:SF1">
    <property type="entry name" value="PROTEIN RTA1-RELATED"/>
    <property type="match status" value="1"/>
</dbReference>
<name>A0A9P8C922_9HELO</name>
<evidence type="ECO:0000256" key="5">
    <source>
        <dbReference type="SAM" id="Phobius"/>
    </source>
</evidence>
<dbReference type="EMBL" id="MU251377">
    <property type="protein sequence ID" value="KAG9237972.1"/>
    <property type="molecule type" value="Genomic_DNA"/>
</dbReference>
<proteinExistence type="predicted"/>
<comment type="caution">
    <text evidence="6">The sequence shown here is derived from an EMBL/GenBank/DDBJ whole genome shotgun (WGS) entry which is preliminary data.</text>
</comment>
<dbReference type="PANTHER" id="PTHR31465">
    <property type="entry name" value="PROTEIN RTA1-RELATED"/>
    <property type="match status" value="1"/>
</dbReference>
<dbReference type="GO" id="GO:0016020">
    <property type="term" value="C:membrane"/>
    <property type="evidence" value="ECO:0007669"/>
    <property type="project" value="UniProtKB-SubCell"/>
</dbReference>
<feature type="transmembrane region" description="Helical" evidence="5">
    <location>
        <begin position="102"/>
        <end position="120"/>
    </location>
</feature>
<sequence length="186" mass="21007">MTLGRIIRCVKGEHLSLIPVSRLTKTFVIGDLLSLSIQGSASNLTTNENPKVAKIGEDLVIAGLFIQLALLSCFFVVGIVFQKRLRATPTRESNTTEAPWKETLYMIYTVSALIFFRSIFRVVEYIQGHDGYSLTHEWTLYVFDAVPMFVVTVAFWWWYPAYIQSAIESVDSVELDNRRNKSGGSS</sequence>
<dbReference type="InterPro" id="IPR007568">
    <property type="entry name" value="RTA1"/>
</dbReference>
<evidence type="ECO:0000256" key="4">
    <source>
        <dbReference type="ARBA" id="ARBA00023136"/>
    </source>
</evidence>
<evidence type="ECO:0000256" key="2">
    <source>
        <dbReference type="ARBA" id="ARBA00022692"/>
    </source>
</evidence>
<gene>
    <name evidence="6" type="ORF">BJ875DRAFT_452289</name>
</gene>
<evidence type="ECO:0000313" key="7">
    <source>
        <dbReference type="Proteomes" id="UP000824998"/>
    </source>
</evidence>